<keyword evidence="3" id="KW-1185">Reference proteome</keyword>
<name>A0ABU3NX72_9FIRM</name>
<sequence>MRPERRIILLALIILAATAAAAFAAGVADQAPGAVTISYELQRMPTIASNQMAVWVEDSDGKYIKTLLVTRFTGRGGYERRPECLPLWRKAAGVGGPPTATVDAVTSATQQPGPHTLVWDCTDSAGRPVAPGSYAYKVEGTLFWAKEILWEGEIAIGDRPSSSQAVVSYLPPGVGEGAPMIDKVSASFAPATATGR</sequence>
<dbReference type="RefSeq" id="WP_413779912.1">
    <property type="nucleotide sequence ID" value="NZ_JAUOZS010000001.1"/>
</dbReference>
<evidence type="ECO:0000313" key="3">
    <source>
        <dbReference type="Proteomes" id="UP001254848"/>
    </source>
</evidence>
<dbReference type="InterPro" id="IPR014469">
    <property type="entry name" value="DUF2271"/>
</dbReference>
<feature type="signal peptide" evidence="1">
    <location>
        <begin position="1"/>
        <end position="24"/>
    </location>
</feature>
<protein>
    <submittedName>
        <fullName evidence="2">DUF2271 domain-containing protein</fullName>
    </submittedName>
</protein>
<keyword evidence="1" id="KW-0732">Signal</keyword>
<reference evidence="2 3" key="1">
    <citation type="submission" date="2023-07" db="EMBL/GenBank/DDBJ databases">
        <title>The novel representative of Negativicutes class, Anaeroselena agilis gen. nov. sp. nov.</title>
        <authorList>
            <person name="Prokofeva M.I."/>
            <person name="Elcheninov A.G."/>
            <person name="Klyukina A."/>
            <person name="Kublanov I.V."/>
            <person name="Frolov E.N."/>
            <person name="Podosokorskaya O.A."/>
        </authorList>
    </citation>
    <scope>NUCLEOTIDE SEQUENCE [LARGE SCALE GENOMIC DNA]</scope>
    <source>
        <strain evidence="2 3">4137-cl</strain>
    </source>
</reference>
<evidence type="ECO:0000256" key="1">
    <source>
        <dbReference type="SAM" id="SignalP"/>
    </source>
</evidence>
<organism evidence="2 3">
    <name type="scientific">Anaeroselena agilis</name>
    <dbReference type="NCBI Taxonomy" id="3063788"/>
    <lineage>
        <taxon>Bacteria</taxon>
        <taxon>Bacillati</taxon>
        <taxon>Bacillota</taxon>
        <taxon>Negativicutes</taxon>
        <taxon>Acetonemataceae</taxon>
        <taxon>Anaeroselena</taxon>
    </lineage>
</organism>
<dbReference type="Pfam" id="PF10029">
    <property type="entry name" value="DUF2271"/>
    <property type="match status" value="1"/>
</dbReference>
<evidence type="ECO:0000313" key="2">
    <source>
        <dbReference type="EMBL" id="MDT8901402.1"/>
    </source>
</evidence>
<dbReference type="Proteomes" id="UP001254848">
    <property type="component" value="Unassembled WGS sequence"/>
</dbReference>
<comment type="caution">
    <text evidence="2">The sequence shown here is derived from an EMBL/GenBank/DDBJ whole genome shotgun (WGS) entry which is preliminary data.</text>
</comment>
<dbReference type="EMBL" id="JAUOZS010000001">
    <property type="protein sequence ID" value="MDT8901402.1"/>
    <property type="molecule type" value="Genomic_DNA"/>
</dbReference>
<accession>A0ABU3NX72</accession>
<dbReference type="Gene3D" id="2.60.40.4070">
    <property type="match status" value="1"/>
</dbReference>
<gene>
    <name evidence="2" type="ORF">Q4T40_09140</name>
</gene>
<feature type="chain" id="PRO_5046904828" evidence="1">
    <location>
        <begin position="25"/>
        <end position="196"/>
    </location>
</feature>
<proteinExistence type="predicted"/>